<protein>
    <recommendedName>
        <fullName evidence="4">Secreted protein</fullName>
    </recommendedName>
</protein>
<evidence type="ECO:0008006" key="4">
    <source>
        <dbReference type="Google" id="ProtNLM"/>
    </source>
</evidence>
<feature type="chain" id="PRO_5041924954" description="Secreted protein" evidence="1">
    <location>
        <begin position="24"/>
        <end position="70"/>
    </location>
</feature>
<sequence length="70" mass="8051">MRATFPLFSNKGALLTFLNLALTSRFRGNCVWNVQGFRARMREVCRMGHVGVCRVWHGTWNRALVDTLPN</sequence>
<dbReference type="EMBL" id="JAUTDP010000008">
    <property type="protein sequence ID" value="KAK3397338.1"/>
    <property type="molecule type" value="Genomic_DNA"/>
</dbReference>
<comment type="caution">
    <text evidence="2">The sequence shown here is derived from an EMBL/GenBank/DDBJ whole genome shotgun (WGS) entry which is preliminary data.</text>
</comment>
<evidence type="ECO:0000313" key="2">
    <source>
        <dbReference type="EMBL" id="KAK3397338.1"/>
    </source>
</evidence>
<evidence type="ECO:0000256" key="1">
    <source>
        <dbReference type="SAM" id="SignalP"/>
    </source>
</evidence>
<gene>
    <name evidence="2" type="ORF">B0T20DRAFT_415947</name>
</gene>
<reference evidence="2" key="2">
    <citation type="submission" date="2023-07" db="EMBL/GenBank/DDBJ databases">
        <authorList>
            <consortium name="Lawrence Berkeley National Laboratory"/>
            <person name="Haridas S."/>
            <person name="Hensen N."/>
            <person name="Bonometti L."/>
            <person name="Westerberg I."/>
            <person name="Brannstrom I.O."/>
            <person name="Guillou S."/>
            <person name="Cros-Aarteil S."/>
            <person name="Calhoun S."/>
            <person name="Kuo A."/>
            <person name="Mondo S."/>
            <person name="Pangilinan J."/>
            <person name="Riley R."/>
            <person name="LaButti K."/>
            <person name="Andreopoulos B."/>
            <person name="Lipzen A."/>
            <person name="Chen C."/>
            <person name="Yanf M."/>
            <person name="Daum C."/>
            <person name="Ng V."/>
            <person name="Clum A."/>
            <person name="Steindorff A."/>
            <person name="Ohm R."/>
            <person name="Martin F."/>
            <person name="Silar P."/>
            <person name="Natvig D."/>
            <person name="Lalanne C."/>
            <person name="Gautier V."/>
            <person name="Ament-velasquez S.L."/>
            <person name="Kruys A."/>
            <person name="Hutchinson M.I."/>
            <person name="Powell A.J."/>
            <person name="Barry K."/>
            <person name="Miller A.N."/>
            <person name="Grigoriev I.V."/>
            <person name="Debuchy R."/>
            <person name="Gladieux P."/>
            <person name="Thoren M.H."/>
            <person name="Johannesson H."/>
        </authorList>
    </citation>
    <scope>NUCLEOTIDE SEQUENCE</scope>
    <source>
        <strain evidence="2">FGSC 1904</strain>
    </source>
</reference>
<keyword evidence="3" id="KW-1185">Reference proteome</keyword>
<feature type="signal peptide" evidence="1">
    <location>
        <begin position="1"/>
        <end position="23"/>
    </location>
</feature>
<name>A0AAE0PCF5_SORBR</name>
<dbReference type="Proteomes" id="UP001281003">
    <property type="component" value="Unassembled WGS sequence"/>
</dbReference>
<evidence type="ECO:0000313" key="3">
    <source>
        <dbReference type="Proteomes" id="UP001281003"/>
    </source>
</evidence>
<dbReference type="AlphaFoldDB" id="A0AAE0PCF5"/>
<keyword evidence="1" id="KW-0732">Signal</keyword>
<accession>A0AAE0PCF5</accession>
<organism evidence="2 3">
    <name type="scientific">Sordaria brevicollis</name>
    <dbReference type="NCBI Taxonomy" id="83679"/>
    <lineage>
        <taxon>Eukaryota</taxon>
        <taxon>Fungi</taxon>
        <taxon>Dikarya</taxon>
        <taxon>Ascomycota</taxon>
        <taxon>Pezizomycotina</taxon>
        <taxon>Sordariomycetes</taxon>
        <taxon>Sordariomycetidae</taxon>
        <taxon>Sordariales</taxon>
        <taxon>Sordariaceae</taxon>
        <taxon>Sordaria</taxon>
    </lineage>
</organism>
<proteinExistence type="predicted"/>
<reference evidence="2" key="1">
    <citation type="journal article" date="2023" name="Mol. Phylogenet. Evol.">
        <title>Genome-scale phylogeny and comparative genomics of the fungal order Sordariales.</title>
        <authorList>
            <person name="Hensen N."/>
            <person name="Bonometti L."/>
            <person name="Westerberg I."/>
            <person name="Brannstrom I.O."/>
            <person name="Guillou S."/>
            <person name="Cros-Aarteil S."/>
            <person name="Calhoun S."/>
            <person name="Haridas S."/>
            <person name="Kuo A."/>
            <person name="Mondo S."/>
            <person name="Pangilinan J."/>
            <person name="Riley R."/>
            <person name="LaButti K."/>
            <person name="Andreopoulos B."/>
            <person name="Lipzen A."/>
            <person name="Chen C."/>
            <person name="Yan M."/>
            <person name="Daum C."/>
            <person name="Ng V."/>
            <person name="Clum A."/>
            <person name="Steindorff A."/>
            <person name="Ohm R.A."/>
            <person name="Martin F."/>
            <person name="Silar P."/>
            <person name="Natvig D.O."/>
            <person name="Lalanne C."/>
            <person name="Gautier V."/>
            <person name="Ament-Velasquez S.L."/>
            <person name="Kruys A."/>
            <person name="Hutchinson M.I."/>
            <person name="Powell A.J."/>
            <person name="Barry K."/>
            <person name="Miller A.N."/>
            <person name="Grigoriev I.V."/>
            <person name="Debuchy R."/>
            <person name="Gladieux P."/>
            <person name="Hiltunen Thoren M."/>
            <person name="Johannesson H."/>
        </authorList>
    </citation>
    <scope>NUCLEOTIDE SEQUENCE</scope>
    <source>
        <strain evidence="2">FGSC 1904</strain>
    </source>
</reference>